<dbReference type="GeneID" id="74943587"/>
<dbReference type="SUPFAM" id="SSF161098">
    <property type="entry name" value="MetI-like"/>
    <property type="match status" value="1"/>
</dbReference>
<proteinExistence type="inferred from homology"/>
<feature type="transmembrane region" description="Helical" evidence="7">
    <location>
        <begin position="220"/>
        <end position="245"/>
    </location>
</feature>
<dbReference type="RefSeq" id="WP_260592274.1">
    <property type="nucleotide sequence ID" value="NZ_CP104003.1"/>
</dbReference>
<feature type="transmembrane region" description="Helical" evidence="7">
    <location>
        <begin position="37"/>
        <end position="59"/>
    </location>
</feature>
<feature type="transmembrane region" description="Helical" evidence="7">
    <location>
        <begin position="265"/>
        <end position="287"/>
    </location>
</feature>
<feature type="transmembrane region" description="Helical" evidence="7">
    <location>
        <begin position="163"/>
        <end position="180"/>
    </location>
</feature>
<accession>A0A9E7U3I2</accession>
<feature type="transmembrane region" description="Helical" evidence="7">
    <location>
        <begin position="138"/>
        <end position="157"/>
    </location>
</feature>
<organism evidence="10 11">
    <name type="scientific">Salinirubellus salinus</name>
    <dbReference type="NCBI Taxonomy" id="1364945"/>
    <lineage>
        <taxon>Archaea</taxon>
        <taxon>Methanobacteriati</taxon>
        <taxon>Methanobacteriota</taxon>
        <taxon>Stenosarchaea group</taxon>
        <taxon>Halobacteria</taxon>
        <taxon>Halobacteriales</taxon>
        <taxon>Natronomonadaceae</taxon>
        <taxon>Salinirubellus</taxon>
    </lineage>
</organism>
<dbReference type="Pfam" id="PF12911">
    <property type="entry name" value="OppC_N"/>
    <property type="match status" value="1"/>
</dbReference>
<evidence type="ECO:0000313" key="11">
    <source>
        <dbReference type="Proteomes" id="UP001057580"/>
    </source>
</evidence>
<evidence type="ECO:0000256" key="7">
    <source>
        <dbReference type="RuleBase" id="RU363032"/>
    </source>
</evidence>
<dbReference type="Proteomes" id="UP001057580">
    <property type="component" value="Chromosome"/>
</dbReference>
<keyword evidence="2 7" id="KW-0813">Transport</keyword>
<dbReference type="InterPro" id="IPR000515">
    <property type="entry name" value="MetI-like"/>
</dbReference>
<evidence type="ECO:0000256" key="3">
    <source>
        <dbReference type="ARBA" id="ARBA00022475"/>
    </source>
</evidence>
<keyword evidence="6 7" id="KW-0472">Membrane</keyword>
<dbReference type="Pfam" id="PF00528">
    <property type="entry name" value="BPD_transp_1"/>
    <property type="match status" value="1"/>
</dbReference>
<dbReference type="PROSITE" id="PS50928">
    <property type="entry name" value="ABC_TM1"/>
    <property type="match status" value="1"/>
</dbReference>
<reference evidence="10" key="1">
    <citation type="submission" date="2022-09" db="EMBL/GenBank/DDBJ databases">
        <title>Diverse halophilic archaea isolated from saline environments.</title>
        <authorList>
            <person name="Cui H.-L."/>
        </authorList>
    </citation>
    <scope>NUCLEOTIDE SEQUENCE</scope>
    <source>
        <strain evidence="10">ZS-35-S2</strain>
    </source>
</reference>
<dbReference type="InterPro" id="IPR025966">
    <property type="entry name" value="OppC_N"/>
</dbReference>
<dbReference type="Gene3D" id="1.10.3720.10">
    <property type="entry name" value="MetI-like"/>
    <property type="match status" value="1"/>
</dbReference>
<dbReference type="PANTHER" id="PTHR43386">
    <property type="entry name" value="OLIGOPEPTIDE TRANSPORT SYSTEM PERMEASE PROTEIN APPC"/>
    <property type="match status" value="1"/>
</dbReference>
<keyword evidence="4 7" id="KW-0812">Transmembrane</keyword>
<keyword evidence="3" id="KW-1003">Cell membrane</keyword>
<comment type="similarity">
    <text evidence="7">Belongs to the binding-protein-dependent transport system permease family.</text>
</comment>
<dbReference type="PANTHER" id="PTHR43386:SF1">
    <property type="entry name" value="D,D-DIPEPTIDE TRANSPORT SYSTEM PERMEASE PROTEIN DDPC-RELATED"/>
    <property type="match status" value="1"/>
</dbReference>
<feature type="domain" description="ABC transmembrane type-1" evidence="9">
    <location>
        <begin position="99"/>
        <end position="288"/>
    </location>
</feature>
<feature type="compositionally biased region" description="Basic and acidic residues" evidence="8">
    <location>
        <begin position="7"/>
        <end position="16"/>
    </location>
</feature>
<dbReference type="AlphaFoldDB" id="A0A9E7U3I2"/>
<feature type="region of interest" description="Disordered" evidence="8">
    <location>
        <begin position="1"/>
        <end position="21"/>
    </location>
</feature>
<dbReference type="GO" id="GO:0005886">
    <property type="term" value="C:plasma membrane"/>
    <property type="evidence" value="ECO:0007669"/>
    <property type="project" value="UniProtKB-SubCell"/>
</dbReference>
<keyword evidence="11" id="KW-1185">Reference proteome</keyword>
<evidence type="ECO:0000256" key="8">
    <source>
        <dbReference type="SAM" id="MobiDB-lite"/>
    </source>
</evidence>
<evidence type="ECO:0000256" key="4">
    <source>
        <dbReference type="ARBA" id="ARBA00022692"/>
    </source>
</evidence>
<sequence>MTETDTTTDRASEDTSRPLPGAAAVGTARRVFAESRLALLGLVITVGVVLVAAFAPLIAPYDPTAQNIAEAQLVGPSLEHPMGTDQLGRDVLSRVLYGAQLSVQVGVIAVGVAMLAGVPLGLIAGFYGGYTDETVMRAMDVVFSFPAILLAIAMVAILGQSTLNVMIAIGITYTPVFARVTRSGVLSVREETFVDAARAIGDSNASILARDILPNVVAPIIVQATVSLAFAILAESALSFLGLGAPPPAPSWGRMLSDSRNFMESAPWTALFPGLAIMVTILGFNFLGDGLRDTLDPQNDTESGGSI</sequence>
<dbReference type="InterPro" id="IPR035906">
    <property type="entry name" value="MetI-like_sf"/>
</dbReference>
<evidence type="ECO:0000313" key="10">
    <source>
        <dbReference type="EMBL" id="UWM53280.1"/>
    </source>
</evidence>
<evidence type="ECO:0000256" key="6">
    <source>
        <dbReference type="ARBA" id="ARBA00023136"/>
    </source>
</evidence>
<keyword evidence="5 7" id="KW-1133">Transmembrane helix</keyword>
<gene>
    <name evidence="10" type="ORF">N0B31_14155</name>
</gene>
<protein>
    <submittedName>
        <fullName evidence="10">ABC transporter permease</fullName>
    </submittedName>
</protein>
<comment type="subcellular location">
    <subcellularLocation>
        <location evidence="1 7">Cell membrane</location>
        <topology evidence="1 7">Multi-pass membrane protein</topology>
    </subcellularLocation>
</comment>
<dbReference type="KEGG" id="ssai:N0B31_14155"/>
<evidence type="ECO:0000256" key="2">
    <source>
        <dbReference type="ARBA" id="ARBA00022448"/>
    </source>
</evidence>
<name>A0A9E7U3I2_9EURY</name>
<dbReference type="CDD" id="cd06261">
    <property type="entry name" value="TM_PBP2"/>
    <property type="match status" value="1"/>
</dbReference>
<evidence type="ECO:0000259" key="9">
    <source>
        <dbReference type="PROSITE" id="PS50928"/>
    </source>
</evidence>
<dbReference type="EMBL" id="CP104003">
    <property type="protein sequence ID" value="UWM53280.1"/>
    <property type="molecule type" value="Genomic_DNA"/>
</dbReference>
<evidence type="ECO:0000256" key="1">
    <source>
        <dbReference type="ARBA" id="ARBA00004651"/>
    </source>
</evidence>
<dbReference type="InterPro" id="IPR050366">
    <property type="entry name" value="BP-dependent_transpt_permease"/>
</dbReference>
<feature type="transmembrane region" description="Helical" evidence="7">
    <location>
        <begin position="101"/>
        <end position="126"/>
    </location>
</feature>
<evidence type="ECO:0000256" key="5">
    <source>
        <dbReference type="ARBA" id="ARBA00022989"/>
    </source>
</evidence>
<dbReference type="GO" id="GO:0055085">
    <property type="term" value="P:transmembrane transport"/>
    <property type="evidence" value="ECO:0007669"/>
    <property type="project" value="InterPro"/>
</dbReference>